<reference evidence="2" key="1">
    <citation type="journal article" date="2011" name="Science">
        <title>The plant cell wall-decomposing machinery underlies the functional diversity of forest fungi.</title>
        <authorList>
            <person name="Eastwood D.C."/>
            <person name="Floudas D."/>
            <person name="Binder M."/>
            <person name="Majcherczyk A."/>
            <person name="Schneider P."/>
            <person name="Aerts A."/>
            <person name="Asiegbu F.O."/>
            <person name="Baker S.E."/>
            <person name="Barry K."/>
            <person name="Bendiksby M."/>
            <person name="Blumentritt M."/>
            <person name="Coutinho P.M."/>
            <person name="Cullen D."/>
            <person name="de Vries R.P."/>
            <person name="Gathman A."/>
            <person name="Goodell B."/>
            <person name="Henrissat B."/>
            <person name="Ihrmark K."/>
            <person name="Kauserud H."/>
            <person name="Kohler A."/>
            <person name="LaButti K."/>
            <person name="Lapidus A."/>
            <person name="Lavin J.L."/>
            <person name="Lee Y.-H."/>
            <person name="Lindquist E."/>
            <person name="Lilly W."/>
            <person name="Lucas S."/>
            <person name="Morin E."/>
            <person name="Murat C."/>
            <person name="Oguiza J.A."/>
            <person name="Park J."/>
            <person name="Pisabarro A.G."/>
            <person name="Riley R."/>
            <person name="Rosling A."/>
            <person name="Salamov A."/>
            <person name="Schmidt O."/>
            <person name="Schmutz J."/>
            <person name="Skrede I."/>
            <person name="Stenlid J."/>
            <person name="Wiebenga A."/>
            <person name="Xie X."/>
            <person name="Kuees U."/>
            <person name="Hibbett D.S."/>
            <person name="Hoffmeister D."/>
            <person name="Hoegberg N."/>
            <person name="Martin F."/>
            <person name="Grigoriev I.V."/>
            <person name="Watkinson S.C."/>
        </authorList>
    </citation>
    <scope>NUCLEOTIDE SEQUENCE [LARGE SCALE GENOMIC DNA]</scope>
    <source>
        <strain evidence="2">strain S7.3</strain>
    </source>
</reference>
<dbReference type="STRING" id="936435.F8PHA6"/>
<evidence type="ECO:0000313" key="2">
    <source>
        <dbReference type="Proteomes" id="UP000008063"/>
    </source>
</evidence>
<keyword evidence="2" id="KW-1185">Reference proteome</keyword>
<organism evidence="2">
    <name type="scientific">Serpula lacrymans var. lacrymans (strain S7.3)</name>
    <name type="common">Dry rot fungus</name>
    <dbReference type="NCBI Taxonomy" id="936435"/>
    <lineage>
        <taxon>Eukaryota</taxon>
        <taxon>Fungi</taxon>
        <taxon>Dikarya</taxon>
        <taxon>Basidiomycota</taxon>
        <taxon>Agaricomycotina</taxon>
        <taxon>Agaricomycetes</taxon>
        <taxon>Agaricomycetidae</taxon>
        <taxon>Boletales</taxon>
        <taxon>Coniophorineae</taxon>
        <taxon>Serpulaceae</taxon>
        <taxon>Serpula</taxon>
    </lineage>
</organism>
<sequence length="49" mass="5550">YHFIRHAIEDGKIEINYCPTEDMMADILTKAFPSAKVKHFASVLGLRTA</sequence>
<dbReference type="OrthoDB" id="2667661at2759"/>
<evidence type="ECO:0000313" key="1">
    <source>
        <dbReference type="EMBL" id="EGO04490.1"/>
    </source>
</evidence>
<dbReference type="EMBL" id="GL945474">
    <property type="protein sequence ID" value="EGO04490.1"/>
    <property type="molecule type" value="Genomic_DNA"/>
</dbReference>
<dbReference type="InParanoid" id="F8PHA6"/>
<proteinExistence type="predicted"/>
<protein>
    <submittedName>
        <fullName evidence="1">Uncharacterized protein</fullName>
    </submittedName>
</protein>
<gene>
    <name evidence="1" type="ORF">SERLA73DRAFT_45252</name>
</gene>
<dbReference type="Proteomes" id="UP000008063">
    <property type="component" value="Unassembled WGS sequence"/>
</dbReference>
<feature type="non-terminal residue" evidence="1">
    <location>
        <position position="1"/>
    </location>
</feature>
<dbReference type="HOGENOM" id="CLU_001650_16_1_1"/>
<accession>F8PHA6</accession>
<name>F8PHA6_SERL3</name>
<dbReference type="AlphaFoldDB" id="F8PHA6"/>